<dbReference type="OrthoDB" id="4869816at2759"/>
<dbReference type="Proteomes" id="UP001056012">
    <property type="component" value="Chromosome 5"/>
</dbReference>
<accession>A0A9Q8ZA82</accession>
<proteinExistence type="predicted"/>
<evidence type="ECO:0000313" key="2">
    <source>
        <dbReference type="EMBL" id="USP79392.1"/>
    </source>
</evidence>
<dbReference type="VEuPathDB" id="FungiDB:yc1106_06666"/>
<reference evidence="2" key="1">
    <citation type="submission" date="2021-12" db="EMBL/GenBank/DDBJ databases">
        <title>Curvularia clavata genome.</title>
        <authorList>
            <person name="Cao Y."/>
        </authorList>
    </citation>
    <scope>NUCLEOTIDE SEQUENCE</scope>
    <source>
        <strain evidence="2">Yc1106</strain>
    </source>
</reference>
<gene>
    <name evidence="2" type="ORF">yc1106_06666</name>
</gene>
<evidence type="ECO:0000256" key="1">
    <source>
        <dbReference type="SAM" id="MobiDB-lite"/>
    </source>
</evidence>
<name>A0A9Q8ZA82_CURCL</name>
<dbReference type="AlphaFoldDB" id="A0A9Q8ZA82"/>
<feature type="region of interest" description="Disordered" evidence="1">
    <location>
        <begin position="140"/>
        <end position="170"/>
    </location>
</feature>
<organism evidence="2 3">
    <name type="scientific">Curvularia clavata</name>
    <dbReference type="NCBI Taxonomy" id="95742"/>
    <lineage>
        <taxon>Eukaryota</taxon>
        <taxon>Fungi</taxon>
        <taxon>Dikarya</taxon>
        <taxon>Ascomycota</taxon>
        <taxon>Pezizomycotina</taxon>
        <taxon>Dothideomycetes</taxon>
        <taxon>Pleosporomycetidae</taxon>
        <taxon>Pleosporales</taxon>
        <taxon>Pleosporineae</taxon>
        <taxon>Pleosporaceae</taxon>
        <taxon>Curvularia</taxon>
    </lineage>
</organism>
<evidence type="ECO:0000313" key="3">
    <source>
        <dbReference type="Proteomes" id="UP001056012"/>
    </source>
</evidence>
<dbReference type="EMBL" id="CP089278">
    <property type="protein sequence ID" value="USP79392.1"/>
    <property type="molecule type" value="Genomic_DNA"/>
</dbReference>
<sequence length="460" mass="51298">MCLVGGLLTWIGFGEKKQHFTRSALGLRISAYLKAVGYALGTISPWTAHGYQLTTYLIHPRVMSKPSSLFTSYTDAASIYWPPGWNFQRFAHATPADNAALSDEERAKMQAGFSEALGEEGVMEMARVVWQEQLRRMKLEKESSSATTASSSSSVQKQQQQHWPPPRLPDWLKTWRKRVGGDGGGPWGFVAFCSSSAVAAMPESDVAKFHTCAREIAEIPIQKALEEEGQLAEEIAEARRSFEIRWVEVNDDEDATGEKGKGEAGDWVEKARANYRAMRESGVLPSGLDLPVFLCASPAAVASVLRTSPAEAKEAHEGNPRWRSGDVPFLLVAAAETEQGIVEDDDDEEEEEETNVGNGGRSWFKPVFKAAAEVLVDELWWVITEQMMSLSQMTRFVRGATVAEEHVTTTEEERQGDHDDDGLDDVWWTVHMPPRQMRKRRRLFVSMDNSFGFPKLKPPA</sequence>
<protein>
    <submittedName>
        <fullName evidence="2">Uncharacterized protein</fullName>
    </submittedName>
</protein>
<feature type="compositionally biased region" description="Low complexity" evidence="1">
    <location>
        <begin position="144"/>
        <end position="154"/>
    </location>
</feature>
<keyword evidence="3" id="KW-1185">Reference proteome</keyword>